<dbReference type="EMBL" id="GISG01048233">
    <property type="protein sequence ID" value="MBA4624615.1"/>
    <property type="molecule type" value="Transcribed_RNA"/>
</dbReference>
<accession>A0A7C8YRT8</accession>
<dbReference type="AlphaFoldDB" id="A0A7C8YRT8"/>
<evidence type="ECO:0000313" key="1">
    <source>
        <dbReference type="EMBL" id="MBA4624615.1"/>
    </source>
</evidence>
<sequence length="113" mass="13192">MHARRKMSVKYRFSYCIKGMISPLHLPKDPLLKVVWPHKKSIIILSSNSSFEETKILFENAFGKTANLMYKLSEDLCYSVFTHSGLHKLQAVIQNYAYKDNLFNMPYLMSQLI</sequence>
<reference evidence="1" key="1">
    <citation type="journal article" date="2013" name="J. Plant Res.">
        <title>Effect of fungi and light on seed germination of three Opuntia species from semiarid lands of central Mexico.</title>
        <authorList>
            <person name="Delgado-Sanchez P."/>
            <person name="Jimenez-Bremont J.F."/>
            <person name="Guerrero-Gonzalez Mde L."/>
            <person name="Flores J."/>
        </authorList>
    </citation>
    <scope>NUCLEOTIDE SEQUENCE</scope>
    <source>
        <tissue evidence="1">Cladode</tissue>
    </source>
</reference>
<proteinExistence type="predicted"/>
<name>A0A7C8YRT8_OPUST</name>
<organism evidence="1">
    <name type="scientific">Opuntia streptacantha</name>
    <name type="common">Prickly pear cactus</name>
    <name type="synonym">Opuntia cardona</name>
    <dbReference type="NCBI Taxonomy" id="393608"/>
    <lineage>
        <taxon>Eukaryota</taxon>
        <taxon>Viridiplantae</taxon>
        <taxon>Streptophyta</taxon>
        <taxon>Embryophyta</taxon>
        <taxon>Tracheophyta</taxon>
        <taxon>Spermatophyta</taxon>
        <taxon>Magnoliopsida</taxon>
        <taxon>eudicotyledons</taxon>
        <taxon>Gunneridae</taxon>
        <taxon>Pentapetalae</taxon>
        <taxon>Caryophyllales</taxon>
        <taxon>Cactineae</taxon>
        <taxon>Cactaceae</taxon>
        <taxon>Opuntioideae</taxon>
        <taxon>Opuntia</taxon>
    </lineage>
</organism>
<protein>
    <submittedName>
        <fullName evidence="1">Uncharacterized protein</fullName>
    </submittedName>
</protein>
<reference evidence="1" key="2">
    <citation type="submission" date="2020-07" db="EMBL/GenBank/DDBJ databases">
        <authorList>
            <person name="Vera ALvarez R."/>
            <person name="Arias-Moreno D.M."/>
            <person name="Jimenez-Jacinto V."/>
            <person name="Jimenez-Bremont J.F."/>
            <person name="Swaminathan K."/>
            <person name="Moose S.P."/>
            <person name="Guerrero-Gonzalez M.L."/>
            <person name="Marino-Ramirez L."/>
            <person name="Landsman D."/>
            <person name="Rodriguez-Kessler M."/>
            <person name="Delgado-Sanchez P."/>
        </authorList>
    </citation>
    <scope>NUCLEOTIDE SEQUENCE</scope>
    <source>
        <tissue evidence="1">Cladode</tissue>
    </source>
</reference>